<accession>A0A1I2ABK1</accession>
<keyword evidence="2" id="KW-0808">Transferase</keyword>
<name>A0A1I2ABK1_9RHOB</name>
<gene>
    <name evidence="2" type="ORF">SAMN04515678_109171</name>
</gene>
<reference evidence="2 3" key="1">
    <citation type="submission" date="2016-10" db="EMBL/GenBank/DDBJ databases">
        <authorList>
            <person name="Varghese N."/>
            <person name="Submissions S."/>
        </authorList>
    </citation>
    <scope>NUCLEOTIDE SEQUENCE [LARGE SCALE GENOMIC DNA]</scope>
    <source>
        <strain evidence="3">YIM D21,KCTC 23444,ACCC 10710</strain>
    </source>
</reference>
<dbReference type="GO" id="GO:0008146">
    <property type="term" value="F:sulfotransferase activity"/>
    <property type="evidence" value="ECO:0007669"/>
    <property type="project" value="InterPro"/>
</dbReference>
<dbReference type="Proteomes" id="UP000325289">
    <property type="component" value="Unassembled WGS sequence"/>
</dbReference>
<dbReference type="EMBL" id="FOMS01000009">
    <property type="protein sequence ID" value="SFE41385.1"/>
    <property type="molecule type" value="Genomic_DNA"/>
</dbReference>
<dbReference type="InterPro" id="IPR005331">
    <property type="entry name" value="Sulfotransferase"/>
</dbReference>
<dbReference type="InterPro" id="IPR027417">
    <property type="entry name" value="P-loop_NTPase"/>
</dbReference>
<dbReference type="SUPFAM" id="SSF52540">
    <property type="entry name" value="P-loop containing nucleoside triphosphate hydrolases"/>
    <property type="match status" value="1"/>
</dbReference>
<dbReference type="Pfam" id="PF03567">
    <property type="entry name" value="Sulfotransfer_2"/>
    <property type="match status" value="1"/>
</dbReference>
<protein>
    <submittedName>
        <fullName evidence="2">Sulfotransferase family protein</fullName>
    </submittedName>
</protein>
<sequence>MTHSDGQKPPFFWLHIKKCGGGTIRRMLQPHYVLAERTARPVNFIQSPPAAWNDILNNFRVPLGAYQFRRALFARTYLYPQTWEAMPRIAFLRPPVERAVSAFHYLALPRGGERSFVQHLRETRTDIPTEDGPLFDAFLDLVQEARRSENIYRPVNLHFTTHTAPVTADVTDEAGTLLLSHLFRLEALEPVVAGMFESLGLPPPDNRPQRVNQADAATRYTPSPAQRRRIEQLYPGDCELFDRARTRYEPPLPAPTEVRYA</sequence>
<proteinExistence type="predicted"/>
<dbReference type="Gene3D" id="3.40.50.300">
    <property type="entry name" value="P-loop containing nucleotide triphosphate hydrolases"/>
    <property type="match status" value="1"/>
</dbReference>
<feature type="region of interest" description="Disordered" evidence="1">
    <location>
        <begin position="200"/>
        <end position="227"/>
    </location>
</feature>
<dbReference type="GO" id="GO:0016020">
    <property type="term" value="C:membrane"/>
    <property type="evidence" value="ECO:0007669"/>
    <property type="project" value="InterPro"/>
</dbReference>
<dbReference type="RefSeq" id="WP_188129705.1">
    <property type="nucleotide sequence ID" value="NZ_FOMS01000009.1"/>
</dbReference>
<keyword evidence="3" id="KW-1185">Reference proteome</keyword>
<evidence type="ECO:0000313" key="3">
    <source>
        <dbReference type="Proteomes" id="UP000325289"/>
    </source>
</evidence>
<organism evidence="2 3">
    <name type="scientific">Roseivivax sediminis</name>
    <dbReference type="NCBI Taxonomy" id="936889"/>
    <lineage>
        <taxon>Bacteria</taxon>
        <taxon>Pseudomonadati</taxon>
        <taxon>Pseudomonadota</taxon>
        <taxon>Alphaproteobacteria</taxon>
        <taxon>Rhodobacterales</taxon>
        <taxon>Roseobacteraceae</taxon>
        <taxon>Roseivivax</taxon>
    </lineage>
</organism>
<evidence type="ECO:0000313" key="2">
    <source>
        <dbReference type="EMBL" id="SFE41385.1"/>
    </source>
</evidence>
<dbReference type="AlphaFoldDB" id="A0A1I2ABK1"/>
<evidence type="ECO:0000256" key="1">
    <source>
        <dbReference type="SAM" id="MobiDB-lite"/>
    </source>
</evidence>